<gene>
    <name evidence="1" type="ordered locus">Rmet_6542</name>
</gene>
<name>D3DXX9_CUPMC</name>
<dbReference type="KEGG" id="rme:Rmet_6542"/>
<protein>
    <submittedName>
        <fullName evidence="1">Uncharacterized protein</fullName>
    </submittedName>
</protein>
<evidence type="ECO:0000313" key="1">
    <source>
        <dbReference type="EMBL" id="ADC45149.1"/>
    </source>
</evidence>
<keyword evidence="2" id="KW-1185">Reference proteome</keyword>
<accession>D3DXX9</accession>
<dbReference type="EMBL" id="CP000352">
    <property type="protein sequence ID" value="ADC45149.1"/>
    <property type="molecule type" value="Genomic_DNA"/>
</dbReference>
<dbReference type="AlphaFoldDB" id="D3DXX9"/>
<proteinExistence type="predicted"/>
<reference evidence="2" key="1">
    <citation type="journal article" date="2010" name="PLoS ONE">
        <title>The complete genome sequence of Cupriavidus metallidurans strain CH34, a master survivalist in harsh and anthropogenic environments.</title>
        <authorList>
            <person name="Janssen P.J."/>
            <person name="Van Houdt R."/>
            <person name="Moors H."/>
            <person name="Monsieurs P."/>
            <person name="Morin N."/>
            <person name="Michaux A."/>
            <person name="Benotmane M.A."/>
            <person name="Leys N."/>
            <person name="Vallaeys T."/>
            <person name="Lapidus A."/>
            <person name="Monchy S."/>
            <person name="Medigue C."/>
            <person name="Taghavi S."/>
            <person name="McCorkle S."/>
            <person name="Dunn J."/>
            <person name="van der Lelie D."/>
            <person name="Mergeay M."/>
        </authorList>
    </citation>
    <scope>NUCLEOTIDE SEQUENCE [LARGE SCALE GENOMIC DNA]</scope>
    <source>
        <strain evidence="2">ATCC 43123 / DSM 2839 / NBRC 102507 / CH34</strain>
    </source>
</reference>
<organism evidence="1 2">
    <name type="scientific">Cupriavidus metallidurans (strain ATCC 43123 / DSM 2839 / NBRC 102507 / CH34)</name>
    <name type="common">Ralstonia metallidurans</name>
    <dbReference type="NCBI Taxonomy" id="266264"/>
    <lineage>
        <taxon>Bacteria</taxon>
        <taxon>Pseudomonadati</taxon>
        <taxon>Pseudomonadota</taxon>
        <taxon>Betaproteobacteria</taxon>
        <taxon>Burkholderiales</taxon>
        <taxon>Burkholderiaceae</taxon>
        <taxon>Cupriavidus</taxon>
    </lineage>
</organism>
<dbReference type="HOGENOM" id="CLU_3423058_0_0_4"/>
<sequence>MTGASPGGYRIIVVQMQRATWDC</sequence>
<evidence type="ECO:0000313" key="2">
    <source>
        <dbReference type="Proteomes" id="UP000002429"/>
    </source>
</evidence>
<dbReference type="Proteomes" id="UP000002429">
    <property type="component" value="Chromosome"/>
</dbReference>